<evidence type="ECO:0000313" key="3">
    <source>
        <dbReference type="Proteomes" id="UP000070371"/>
    </source>
</evidence>
<keyword evidence="1" id="KW-0812">Transmembrane</keyword>
<dbReference type="KEGG" id="hat:RC74_15160"/>
<evidence type="ECO:0000256" key="1">
    <source>
        <dbReference type="SAM" id="Phobius"/>
    </source>
</evidence>
<evidence type="ECO:0000313" key="2">
    <source>
        <dbReference type="EMBL" id="AML52432.1"/>
    </source>
</evidence>
<accession>A0A126V277</accession>
<name>A0A126V277_9RHOB</name>
<keyword evidence="1" id="KW-0472">Membrane</keyword>
<sequence>MPPHEGSAIKEPKQRRPLKKHHKIGLATLLMIFAAVAMTFGLTFWALKRGINAPVWMIEQLETRLNANVIQGVVAVGGVRVELLDGLAPDIVFTDVVYLTEDGRPMAQVDRVHAVFAESPMFSPELLPRRVALSGAKVVLRRDRNGAFNLQFGGENAFAASGDFKDVIRELKSLFEFPFLSEVEDVSVKDFDFELIDDFSGRTWNVSEAALVMNLAGGQIDIISSLALARENSAPATMAFSLSAPKSGLAAQAMINVQNVRARDVALQSPALSWLGVLEAPISGALRTELLDDGSLGDLNGTLEIGAGALQPTPTAHPIPFSEAKAYFSYDPKRAKISFDLLQAKSDAGEVLAEGFSYLQDWDGARPGAMVTQLQFSKVVANPGNLMPEPAVFDGGALDFRLKLDPFVATIGQLSLTTDARKFLFDGEISAPEGDWDVRVNTRLNTIDHDSLLALWPVKVAPRTRKWLMENVTGGLIYNVVAAIRKTPGEQLRASLGYEFSDATVRYLKTFPPVKGGNGYVSLTGKTMTIAVNEGHVLVPNAGSLDVAGTVISMPDVTLRPAPMEIEMLARGEISTALSLLDLEPFRFVSKSGQNVEIAQGTADILAKFSFDIVKKVQLKDVTYDVTGKLLDVTSTRIVPSKILTSEQLDLHVTPESLRISGPGRIGTETDKVAFNVVWEQLFGPEHKGNSKVTGDIEISQEFVRAFGLGLPRNMLSGAGIAQIEIDMQKDTPPRFSMTSDLNRLGISLPEIGWSNPKNSTGTLAVSGVLGSPAQVESLELTASGLTARGKIEMSPSGGLKSARLDKVRLGKGLDVGVNVVGRGAGRKPEISVVNGTVDLRSFKLPSGSGGGSGGAATPLTLRLDRLVLSNTLSLTDFKGDFSTGSGITGKYTGLVNGQAAVSGTLAPSGSGTAIRMRSSDAGAVLRAAGLYKNGHSGAMDLVLAPRGPAGHYSGRLVANDLRIRNAPGMASLLGAISVVGLLDQLEDSGLLFNEVVAEFVLTPERLTLMKSSAVGASMGISLSGAYEFGSQRIAMKGVLSPLYVLNGIGSIFTQKGEGLFGFNFSMTGTATAPKISVNPFSILTPGMFRDIFNGPPPKAE</sequence>
<keyword evidence="3" id="KW-1185">Reference proteome</keyword>
<dbReference type="Proteomes" id="UP000070371">
    <property type="component" value="Chromosome"/>
</dbReference>
<feature type="transmembrane region" description="Helical" evidence="1">
    <location>
        <begin position="24"/>
        <end position="47"/>
    </location>
</feature>
<gene>
    <name evidence="2" type="ORF">RC74_15160</name>
</gene>
<reference evidence="2 3" key="1">
    <citation type="submission" date="2016-02" db="EMBL/GenBank/DDBJ databases">
        <title>Complete genome sequence of Halocynthiibacter arcticus PAMC 20958t from arctic marine sediment.</title>
        <authorList>
            <person name="Lee Y.M."/>
            <person name="Baek K."/>
            <person name="Lee H.K."/>
            <person name="Shin S.C."/>
        </authorList>
    </citation>
    <scope>NUCLEOTIDE SEQUENCE [LARGE SCALE GENOMIC DNA]</scope>
    <source>
        <strain evidence="2">PAMC 20958</strain>
    </source>
</reference>
<protein>
    <recommendedName>
        <fullName evidence="4">AsmA-like C-terminal domain-containing protein</fullName>
    </recommendedName>
</protein>
<proteinExistence type="predicted"/>
<keyword evidence="1" id="KW-1133">Transmembrane helix</keyword>
<dbReference type="EMBL" id="CP014327">
    <property type="protein sequence ID" value="AML52432.1"/>
    <property type="molecule type" value="Genomic_DNA"/>
</dbReference>
<organism evidence="2 3">
    <name type="scientific">Falsihalocynthiibacter arcticus</name>
    <dbReference type="NCBI Taxonomy" id="1579316"/>
    <lineage>
        <taxon>Bacteria</taxon>
        <taxon>Pseudomonadati</taxon>
        <taxon>Pseudomonadota</taxon>
        <taxon>Alphaproteobacteria</taxon>
        <taxon>Rhodobacterales</taxon>
        <taxon>Roseobacteraceae</taxon>
        <taxon>Falsihalocynthiibacter</taxon>
    </lineage>
</organism>
<evidence type="ECO:0008006" key="4">
    <source>
        <dbReference type="Google" id="ProtNLM"/>
    </source>
</evidence>
<dbReference type="STRING" id="1579316.RC74_15160"/>
<dbReference type="AlphaFoldDB" id="A0A126V277"/>